<name>A0AC58SJR7_TOBAC</name>
<reference evidence="2" key="2">
    <citation type="submission" date="2025-08" db="UniProtKB">
        <authorList>
            <consortium name="RefSeq"/>
        </authorList>
    </citation>
    <scope>IDENTIFICATION</scope>
    <source>
        <tissue evidence="2">Leaf</tissue>
    </source>
</reference>
<proteinExistence type="predicted"/>
<gene>
    <name evidence="2" type="primary">LOC142168438</name>
</gene>
<reference evidence="1" key="1">
    <citation type="journal article" date="2014" name="Nat. Commun.">
        <title>The tobacco genome sequence and its comparison with those of tomato and potato.</title>
        <authorList>
            <person name="Sierro N."/>
            <person name="Battey J.N."/>
            <person name="Ouadi S."/>
            <person name="Bakaher N."/>
            <person name="Bovet L."/>
            <person name="Willig A."/>
            <person name="Goepfert S."/>
            <person name="Peitsch M.C."/>
            <person name="Ivanov N.V."/>
        </authorList>
    </citation>
    <scope>NUCLEOTIDE SEQUENCE [LARGE SCALE GENOMIC DNA]</scope>
</reference>
<accession>A0AC58SJR7</accession>
<evidence type="ECO:0000313" key="2">
    <source>
        <dbReference type="RefSeq" id="XP_075085215.1"/>
    </source>
</evidence>
<dbReference type="Proteomes" id="UP000790787">
    <property type="component" value="Chromosome 13"/>
</dbReference>
<dbReference type="RefSeq" id="XP_075085215.1">
    <property type="nucleotide sequence ID" value="XM_075229114.1"/>
</dbReference>
<evidence type="ECO:0000313" key="1">
    <source>
        <dbReference type="Proteomes" id="UP000790787"/>
    </source>
</evidence>
<protein>
    <submittedName>
        <fullName evidence="2">Uncharacterized protein LOC142168438</fullName>
    </submittedName>
</protein>
<organism evidence="1 2">
    <name type="scientific">Nicotiana tabacum</name>
    <name type="common">Common tobacco</name>
    <dbReference type="NCBI Taxonomy" id="4097"/>
    <lineage>
        <taxon>Eukaryota</taxon>
        <taxon>Viridiplantae</taxon>
        <taxon>Streptophyta</taxon>
        <taxon>Embryophyta</taxon>
        <taxon>Tracheophyta</taxon>
        <taxon>Spermatophyta</taxon>
        <taxon>Magnoliopsida</taxon>
        <taxon>eudicotyledons</taxon>
        <taxon>Gunneridae</taxon>
        <taxon>Pentapetalae</taxon>
        <taxon>asterids</taxon>
        <taxon>lamiids</taxon>
        <taxon>Solanales</taxon>
        <taxon>Solanaceae</taxon>
        <taxon>Nicotianoideae</taxon>
        <taxon>Nicotianeae</taxon>
        <taxon>Nicotiana</taxon>
    </lineage>
</organism>
<sequence>MGSNTVIGALFQEGTSQIRPPYFNGQYFSHWKVRMETYTMSYDIKVWRVIKKENFLVPSKNDEDGRGIVSTDPLDLDDNIDEQVVVITVNAKAKNLMYNAISGEECEKISSCETAKEMWDKLEVTYEGTNKVKETRINLLVRDYELFQMKDGESVEEMFSRFSKILGDLKSLGRPIKSGEQVRKILRSLPTIW</sequence>
<keyword evidence="1" id="KW-1185">Reference proteome</keyword>